<name>A0A317CJZ2_9GAMM</name>
<dbReference type="CDD" id="cd09008">
    <property type="entry name" value="MTAN"/>
    <property type="match status" value="1"/>
</dbReference>
<dbReference type="PANTHER" id="PTHR46832">
    <property type="entry name" value="5'-METHYLTHIOADENOSINE/S-ADENOSYLHOMOCYSTEINE NUCLEOSIDASE"/>
    <property type="match status" value="1"/>
</dbReference>
<dbReference type="GO" id="GO:0016746">
    <property type="term" value="F:acyltransferase activity"/>
    <property type="evidence" value="ECO:0007669"/>
    <property type="project" value="UniProtKB-KW"/>
</dbReference>
<organism evidence="2 3">
    <name type="scientific">Leucothrix arctica</name>
    <dbReference type="NCBI Taxonomy" id="1481894"/>
    <lineage>
        <taxon>Bacteria</taxon>
        <taxon>Pseudomonadati</taxon>
        <taxon>Pseudomonadota</taxon>
        <taxon>Gammaproteobacteria</taxon>
        <taxon>Thiotrichales</taxon>
        <taxon>Thiotrichaceae</taxon>
        <taxon>Leucothrix</taxon>
    </lineage>
</organism>
<dbReference type="GO" id="GO:0008782">
    <property type="term" value="F:adenosylhomocysteine nucleosidase activity"/>
    <property type="evidence" value="ECO:0007669"/>
    <property type="project" value="TreeGrafter"/>
</dbReference>
<keyword evidence="2" id="KW-0012">Acyltransferase</keyword>
<keyword evidence="2" id="KW-0808">Transferase</keyword>
<gene>
    <name evidence="2" type="ORF">DKT75_05725</name>
</gene>
<dbReference type="InterPro" id="IPR035994">
    <property type="entry name" value="Nucleoside_phosphorylase_sf"/>
</dbReference>
<evidence type="ECO:0000259" key="1">
    <source>
        <dbReference type="Pfam" id="PF01048"/>
    </source>
</evidence>
<accession>A0A317CJZ2</accession>
<feature type="domain" description="Nucleoside phosphorylase" evidence="1">
    <location>
        <begin position="6"/>
        <end position="221"/>
    </location>
</feature>
<evidence type="ECO:0000313" key="2">
    <source>
        <dbReference type="EMBL" id="PWQ97763.1"/>
    </source>
</evidence>
<sequence>MKKLVVIPTKNECTLFLKKCVELGHVYVEVEYGKLICYELTQLQVVVALGGLGKAQFGVQTQYLIDRIKDLDSALCIGASGCLNSNYVAGDVVVGTKTVEHDIQKHSRNMMPEFASDALLIDIFQFLTTKKRSYSVHFGPIASGDEDVMSTKRKAEVRERTGADVVAWEGAGGARACHFSDVPFVEIRGITDFADHQAEGDFFKHLEGVMGNLAELVVDFVHKERNG</sequence>
<dbReference type="InterPro" id="IPR000845">
    <property type="entry name" value="Nucleoside_phosphorylase_d"/>
</dbReference>
<dbReference type="EMBL" id="QGKL01000018">
    <property type="protein sequence ID" value="PWQ97763.1"/>
    <property type="molecule type" value="Genomic_DNA"/>
</dbReference>
<protein>
    <submittedName>
        <fullName evidence="2">Acyltransferase</fullName>
    </submittedName>
</protein>
<dbReference type="PANTHER" id="PTHR46832:SF1">
    <property type="entry name" value="5'-METHYLTHIOADENOSINE_S-ADENOSYLHOMOCYSTEINE NUCLEOSIDASE"/>
    <property type="match status" value="1"/>
</dbReference>
<dbReference type="OrthoDB" id="9792278at2"/>
<dbReference type="Proteomes" id="UP000245506">
    <property type="component" value="Unassembled WGS sequence"/>
</dbReference>
<dbReference type="Gene3D" id="3.40.50.1580">
    <property type="entry name" value="Nucleoside phosphorylase domain"/>
    <property type="match status" value="1"/>
</dbReference>
<dbReference type="RefSeq" id="WP_109822471.1">
    <property type="nucleotide sequence ID" value="NZ_QGKL01000018.1"/>
</dbReference>
<proteinExistence type="predicted"/>
<evidence type="ECO:0000313" key="3">
    <source>
        <dbReference type="Proteomes" id="UP000245506"/>
    </source>
</evidence>
<dbReference type="AlphaFoldDB" id="A0A317CJZ2"/>
<reference evidence="2 3" key="1">
    <citation type="submission" date="2018-05" db="EMBL/GenBank/DDBJ databases">
        <title>Leucothrix arctica sp. nov., isolated from Arctic seawater.</title>
        <authorList>
            <person name="Choi A."/>
            <person name="Baek K."/>
        </authorList>
    </citation>
    <scope>NUCLEOTIDE SEQUENCE [LARGE SCALE GENOMIC DNA]</scope>
    <source>
        <strain evidence="2 3">IMCC9719</strain>
    </source>
</reference>
<keyword evidence="3" id="KW-1185">Reference proteome</keyword>
<dbReference type="Pfam" id="PF01048">
    <property type="entry name" value="PNP_UDP_1"/>
    <property type="match status" value="1"/>
</dbReference>
<dbReference type="GO" id="GO:0008930">
    <property type="term" value="F:methylthioadenosine nucleosidase activity"/>
    <property type="evidence" value="ECO:0007669"/>
    <property type="project" value="TreeGrafter"/>
</dbReference>
<dbReference type="GO" id="GO:0009116">
    <property type="term" value="P:nucleoside metabolic process"/>
    <property type="evidence" value="ECO:0007669"/>
    <property type="project" value="InterPro"/>
</dbReference>
<dbReference type="GO" id="GO:0005829">
    <property type="term" value="C:cytosol"/>
    <property type="evidence" value="ECO:0007669"/>
    <property type="project" value="TreeGrafter"/>
</dbReference>
<dbReference type="GO" id="GO:0019284">
    <property type="term" value="P:L-methionine salvage from S-adenosylmethionine"/>
    <property type="evidence" value="ECO:0007669"/>
    <property type="project" value="TreeGrafter"/>
</dbReference>
<dbReference type="SUPFAM" id="SSF53167">
    <property type="entry name" value="Purine and uridine phosphorylases"/>
    <property type="match status" value="1"/>
</dbReference>
<comment type="caution">
    <text evidence="2">The sequence shown here is derived from an EMBL/GenBank/DDBJ whole genome shotgun (WGS) entry which is preliminary data.</text>
</comment>